<evidence type="ECO:0000313" key="5">
    <source>
        <dbReference type="EMBL" id="SHJ68741.1"/>
    </source>
</evidence>
<dbReference type="GO" id="GO:0003700">
    <property type="term" value="F:DNA-binding transcription factor activity"/>
    <property type="evidence" value="ECO:0007669"/>
    <property type="project" value="TreeGrafter"/>
</dbReference>
<dbReference type="CDD" id="cd01392">
    <property type="entry name" value="HTH_LacI"/>
    <property type="match status" value="1"/>
</dbReference>
<organism evidence="5 6">
    <name type="scientific">Hespellia stercorisuis DSM 15480</name>
    <dbReference type="NCBI Taxonomy" id="1121950"/>
    <lineage>
        <taxon>Bacteria</taxon>
        <taxon>Bacillati</taxon>
        <taxon>Bacillota</taxon>
        <taxon>Clostridia</taxon>
        <taxon>Lachnospirales</taxon>
        <taxon>Lachnospiraceae</taxon>
        <taxon>Hespellia</taxon>
    </lineage>
</organism>
<name>A0A1M6LBY1_9FIRM</name>
<dbReference type="Pfam" id="PF00356">
    <property type="entry name" value="LacI"/>
    <property type="match status" value="1"/>
</dbReference>
<keyword evidence="2" id="KW-0238">DNA-binding</keyword>
<evidence type="ECO:0000256" key="3">
    <source>
        <dbReference type="ARBA" id="ARBA00023163"/>
    </source>
</evidence>
<reference evidence="5 6" key="1">
    <citation type="submission" date="2016-11" db="EMBL/GenBank/DDBJ databases">
        <authorList>
            <person name="Jaros S."/>
            <person name="Januszkiewicz K."/>
            <person name="Wedrychowicz H."/>
        </authorList>
    </citation>
    <scope>NUCLEOTIDE SEQUENCE [LARGE SCALE GENOMIC DNA]</scope>
    <source>
        <strain evidence="5 6">DSM 15480</strain>
    </source>
</reference>
<dbReference type="InterPro" id="IPR010982">
    <property type="entry name" value="Lambda_DNA-bd_dom_sf"/>
</dbReference>
<accession>A0A1M6LBY1</accession>
<keyword evidence="1" id="KW-0805">Transcription regulation</keyword>
<protein>
    <submittedName>
        <fullName evidence="5">Transcriptional regulator, LacI family</fullName>
    </submittedName>
</protein>
<dbReference type="InterPro" id="IPR000843">
    <property type="entry name" value="HTH_LacI"/>
</dbReference>
<dbReference type="PANTHER" id="PTHR30146:SF109">
    <property type="entry name" value="HTH-TYPE TRANSCRIPTIONAL REGULATOR GALS"/>
    <property type="match status" value="1"/>
</dbReference>
<dbReference type="SUPFAM" id="SSF53822">
    <property type="entry name" value="Periplasmic binding protein-like I"/>
    <property type="match status" value="1"/>
</dbReference>
<evidence type="ECO:0000313" key="6">
    <source>
        <dbReference type="Proteomes" id="UP000184301"/>
    </source>
</evidence>
<evidence type="ECO:0000256" key="2">
    <source>
        <dbReference type="ARBA" id="ARBA00023125"/>
    </source>
</evidence>
<dbReference type="SMART" id="SM00354">
    <property type="entry name" value="HTH_LACI"/>
    <property type="match status" value="1"/>
</dbReference>
<evidence type="ECO:0000259" key="4">
    <source>
        <dbReference type="PROSITE" id="PS50932"/>
    </source>
</evidence>
<dbReference type="AlphaFoldDB" id="A0A1M6LBY1"/>
<dbReference type="OrthoDB" id="3180992at2"/>
<dbReference type="Gene3D" id="3.40.50.2300">
    <property type="match status" value="2"/>
</dbReference>
<sequence>MNINEIAELAGVSRATVSRYLNNGYISEEKRAAVKKVIDETGFVPSSHAQTLRTKKTKLIGVILPKINSESISRMVAGISGVLSEQGYNLLLANTENDEKKELEFLQLFQDNRVDGIILIGTIFTGEHKKLLKSLRVPVVIAGQHLEGYSSVYHDDEAAAEAVTELMIRAGGQHFGMIGATLRDEAVGRKRRAGFLNSLEKAGITVEESALKEAKFNSESGYKMARQLMENHPETDSLFCATDTIAVGAIEYLRETGKKIPDDIQIIGFGDSKIARVLTPRLTTVHLAYKTSGEESARMILELLAGKNTADREMKLGYRIVEGESLR</sequence>
<dbReference type="STRING" id="1121950.SAMN02745243_01141"/>
<dbReference type="CDD" id="cd01542">
    <property type="entry name" value="PBP1_TreR-like"/>
    <property type="match status" value="1"/>
</dbReference>
<dbReference type="PROSITE" id="PS00356">
    <property type="entry name" value="HTH_LACI_1"/>
    <property type="match status" value="1"/>
</dbReference>
<dbReference type="InterPro" id="IPR046335">
    <property type="entry name" value="LacI/GalR-like_sensor"/>
</dbReference>
<gene>
    <name evidence="5" type="ORF">SAMN02745243_01141</name>
</gene>
<feature type="domain" description="HTH lacI-type" evidence="4">
    <location>
        <begin position="1"/>
        <end position="54"/>
    </location>
</feature>
<dbReference type="SUPFAM" id="SSF47413">
    <property type="entry name" value="lambda repressor-like DNA-binding domains"/>
    <property type="match status" value="1"/>
</dbReference>
<dbReference type="PANTHER" id="PTHR30146">
    <property type="entry name" value="LACI-RELATED TRANSCRIPTIONAL REPRESSOR"/>
    <property type="match status" value="1"/>
</dbReference>
<evidence type="ECO:0000256" key="1">
    <source>
        <dbReference type="ARBA" id="ARBA00023015"/>
    </source>
</evidence>
<dbReference type="Gene3D" id="1.10.260.40">
    <property type="entry name" value="lambda repressor-like DNA-binding domains"/>
    <property type="match status" value="1"/>
</dbReference>
<dbReference type="PROSITE" id="PS50932">
    <property type="entry name" value="HTH_LACI_2"/>
    <property type="match status" value="1"/>
</dbReference>
<dbReference type="RefSeq" id="WP_073106680.1">
    <property type="nucleotide sequence ID" value="NZ_FQZY01000014.1"/>
</dbReference>
<dbReference type="GO" id="GO:0000976">
    <property type="term" value="F:transcription cis-regulatory region binding"/>
    <property type="evidence" value="ECO:0007669"/>
    <property type="project" value="TreeGrafter"/>
</dbReference>
<dbReference type="EMBL" id="FQZY01000014">
    <property type="protein sequence ID" value="SHJ68741.1"/>
    <property type="molecule type" value="Genomic_DNA"/>
</dbReference>
<keyword evidence="6" id="KW-1185">Reference proteome</keyword>
<dbReference type="Proteomes" id="UP000184301">
    <property type="component" value="Unassembled WGS sequence"/>
</dbReference>
<dbReference type="Pfam" id="PF13377">
    <property type="entry name" value="Peripla_BP_3"/>
    <property type="match status" value="1"/>
</dbReference>
<proteinExistence type="predicted"/>
<dbReference type="InterPro" id="IPR028082">
    <property type="entry name" value="Peripla_BP_I"/>
</dbReference>
<keyword evidence="3" id="KW-0804">Transcription</keyword>